<dbReference type="PANTHER" id="PTHR30435">
    <property type="entry name" value="FLAGELLAR PROTEIN"/>
    <property type="match status" value="1"/>
</dbReference>
<evidence type="ECO:0000256" key="4">
    <source>
        <dbReference type="ARBA" id="ARBA00023143"/>
    </source>
</evidence>
<comment type="caution">
    <text evidence="8">The sequence shown here is derived from an EMBL/GenBank/DDBJ whole genome shotgun (WGS) entry which is preliminary data.</text>
</comment>
<comment type="function">
    <text evidence="5 6">Structural component of flagellum, the bacterial motility apparatus. Part of the rod structure of flagellar basal body.</text>
</comment>
<dbReference type="PANTHER" id="PTHR30435:SF12">
    <property type="entry name" value="FLAGELLAR BASAL BODY ROD PROTEIN FLGB"/>
    <property type="match status" value="1"/>
</dbReference>
<dbReference type="InterPro" id="IPR006300">
    <property type="entry name" value="FlgB"/>
</dbReference>
<dbReference type="AlphaFoldDB" id="C0GJI5"/>
<evidence type="ECO:0000256" key="1">
    <source>
        <dbReference type="ARBA" id="ARBA00004117"/>
    </source>
</evidence>
<keyword evidence="8" id="KW-0966">Cell projection</keyword>
<comment type="similarity">
    <text evidence="2 6">Belongs to the flagella basal body rod proteins family.</text>
</comment>
<evidence type="ECO:0000256" key="5">
    <source>
        <dbReference type="ARBA" id="ARBA00024934"/>
    </source>
</evidence>
<organism evidence="8 9">
    <name type="scientific">Dethiobacter alkaliphilus AHT 1</name>
    <dbReference type="NCBI Taxonomy" id="555088"/>
    <lineage>
        <taxon>Bacteria</taxon>
        <taxon>Bacillati</taxon>
        <taxon>Bacillota</taxon>
        <taxon>Dethiobacteria</taxon>
        <taxon>Dethiobacterales</taxon>
        <taxon>Dethiobacteraceae</taxon>
        <taxon>Dethiobacter</taxon>
    </lineage>
</organism>
<evidence type="ECO:0000313" key="8">
    <source>
        <dbReference type="EMBL" id="EEG76532.1"/>
    </source>
</evidence>
<dbReference type="RefSeq" id="WP_008518253.1">
    <property type="nucleotide sequence ID" value="NZ_ACJM01000016.1"/>
</dbReference>
<comment type="subunit">
    <text evidence="6">The basal body constitutes a major portion of the flagellar organelle and consists of a number of rings mounted on a central rod.</text>
</comment>
<evidence type="ECO:0000256" key="7">
    <source>
        <dbReference type="SAM" id="MobiDB-lite"/>
    </source>
</evidence>
<proteinExistence type="inferred from homology"/>
<dbReference type="PIRSF" id="PIRSF002889">
    <property type="entry name" value="Rod_FlgB"/>
    <property type="match status" value="1"/>
</dbReference>
<accession>C0GJI5</accession>
<dbReference type="STRING" id="555088.DealDRAFT_2644"/>
<dbReference type="EMBL" id="ACJM01000016">
    <property type="protein sequence ID" value="EEG76532.1"/>
    <property type="molecule type" value="Genomic_DNA"/>
</dbReference>
<dbReference type="GO" id="GO:0071978">
    <property type="term" value="P:bacterial-type flagellum-dependent swarming motility"/>
    <property type="evidence" value="ECO:0007669"/>
    <property type="project" value="TreeGrafter"/>
</dbReference>
<evidence type="ECO:0000313" key="9">
    <source>
        <dbReference type="Proteomes" id="UP000006443"/>
    </source>
</evidence>
<dbReference type="OrthoDB" id="9792068at2"/>
<name>C0GJI5_DETAL</name>
<keyword evidence="9" id="KW-1185">Reference proteome</keyword>
<protein>
    <recommendedName>
        <fullName evidence="3 6">Flagellar basal body rod protein FlgB</fullName>
    </recommendedName>
</protein>
<evidence type="ECO:0000256" key="2">
    <source>
        <dbReference type="ARBA" id="ARBA00009677"/>
    </source>
</evidence>
<evidence type="ECO:0000256" key="6">
    <source>
        <dbReference type="PIRNR" id="PIRNR002889"/>
    </source>
</evidence>
<keyword evidence="8" id="KW-0282">Flagellum</keyword>
<dbReference type="NCBIfam" id="TIGR01396">
    <property type="entry name" value="FlgB"/>
    <property type="match status" value="1"/>
</dbReference>
<comment type="subcellular location">
    <subcellularLocation>
        <location evidence="1 6">Bacterial flagellum basal body</location>
    </subcellularLocation>
</comment>
<feature type="region of interest" description="Disordered" evidence="7">
    <location>
        <begin position="69"/>
        <end position="95"/>
    </location>
</feature>
<sequence>MNSLWTDNATVSLQKGLDAAGERNRVMAHNVANVNTPMFKRQDVSFEKQLRQALAAPSRLPLATTHERHVGGQKSLQDVGHKVSTDRSSAMRSDGNNVDIDREMALMATNQLNYNAMTQVLNERYSLLRYVIHEGRR</sequence>
<feature type="compositionally biased region" description="Polar residues" evidence="7">
    <location>
        <begin position="86"/>
        <end position="95"/>
    </location>
</feature>
<keyword evidence="4 6" id="KW-0975">Bacterial flagellum</keyword>
<evidence type="ECO:0000256" key="3">
    <source>
        <dbReference type="ARBA" id="ARBA00014376"/>
    </source>
</evidence>
<dbReference type="eggNOG" id="COG1815">
    <property type="taxonomic scope" value="Bacteria"/>
</dbReference>
<keyword evidence="8" id="KW-0969">Cilium</keyword>
<reference evidence="8 9" key="1">
    <citation type="submission" date="2009-02" db="EMBL/GenBank/DDBJ databases">
        <title>Sequencing of the draft genome and assembly of Dethiobacter alkaliphilus AHT 1.</title>
        <authorList>
            <consortium name="US DOE Joint Genome Institute (JGI-PGF)"/>
            <person name="Lucas S."/>
            <person name="Copeland A."/>
            <person name="Lapidus A."/>
            <person name="Glavina del Rio T."/>
            <person name="Dalin E."/>
            <person name="Tice H."/>
            <person name="Bruce D."/>
            <person name="Goodwin L."/>
            <person name="Pitluck S."/>
            <person name="Larimer F."/>
            <person name="Land M.L."/>
            <person name="Hauser L."/>
            <person name="Muyzer G."/>
        </authorList>
    </citation>
    <scope>NUCLEOTIDE SEQUENCE [LARGE SCALE GENOMIC DNA]</scope>
    <source>
        <strain evidence="8 9">AHT 1</strain>
    </source>
</reference>
<dbReference type="GO" id="GO:0030694">
    <property type="term" value="C:bacterial-type flagellum basal body, rod"/>
    <property type="evidence" value="ECO:0007669"/>
    <property type="project" value="InterPro"/>
</dbReference>
<gene>
    <name evidence="8" type="ORF">DealDRAFT_2644</name>
</gene>
<dbReference type="Proteomes" id="UP000006443">
    <property type="component" value="Unassembled WGS sequence"/>
</dbReference>